<reference evidence="1 2" key="1">
    <citation type="submission" date="2017-12" db="EMBL/GenBank/DDBJ databases">
        <title>Phylogenetic diversity of female urinary microbiome.</title>
        <authorList>
            <person name="Thomas-White K."/>
            <person name="Wolfe A.J."/>
        </authorList>
    </citation>
    <scope>NUCLEOTIDE SEQUENCE [LARGE SCALE GENOMIC DNA]</scope>
    <source>
        <strain evidence="1 2">UMB0250</strain>
    </source>
</reference>
<evidence type="ECO:0000313" key="2">
    <source>
        <dbReference type="Proteomes" id="UP000234545"/>
    </source>
</evidence>
<protein>
    <recommendedName>
        <fullName evidence="3">DUF4143 domain-containing protein</fullName>
    </recommendedName>
</protein>
<gene>
    <name evidence="1" type="ORF">CYJ25_07975</name>
</gene>
<sequence length="94" mass="10444">MLDEVLNEAPITVIQGARQAEVDCIVELADGSVIAIEVKSSSSLKEDSWRNMDILRRKLGERFLAGIVLYSGRQAQAVGDRMYVLPLRALWARA</sequence>
<evidence type="ECO:0000313" key="1">
    <source>
        <dbReference type="EMBL" id="PKY65762.1"/>
    </source>
</evidence>
<dbReference type="PANTHER" id="PTHR43566:SF2">
    <property type="entry name" value="DUF4143 DOMAIN-CONTAINING PROTEIN"/>
    <property type="match status" value="1"/>
</dbReference>
<dbReference type="AlphaFoldDB" id="A0A2I1I3R0"/>
<accession>A0A2I1I3R0</accession>
<name>A0A2I1I3R0_9ACTO</name>
<evidence type="ECO:0008006" key="3">
    <source>
        <dbReference type="Google" id="ProtNLM"/>
    </source>
</evidence>
<organism evidence="1 2">
    <name type="scientific">Schaalia turicensis</name>
    <dbReference type="NCBI Taxonomy" id="131111"/>
    <lineage>
        <taxon>Bacteria</taxon>
        <taxon>Bacillati</taxon>
        <taxon>Actinomycetota</taxon>
        <taxon>Actinomycetes</taxon>
        <taxon>Actinomycetales</taxon>
        <taxon>Actinomycetaceae</taxon>
        <taxon>Schaalia</taxon>
    </lineage>
</organism>
<dbReference type="Proteomes" id="UP000234545">
    <property type="component" value="Unassembled WGS sequence"/>
</dbReference>
<dbReference type="EMBL" id="PKKJ01000015">
    <property type="protein sequence ID" value="PKY65762.1"/>
    <property type="molecule type" value="Genomic_DNA"/>
</dbReference>
<comment type="caution">
    <text evidence="1">The sequence shown here is derived from an EMBL/GenBank/DDBJ whole genome shotgun (WGS) entry which is preliminary data.</text>
</comment>
<dbReference type="PANTHER" id="PTHR43566">
    <property type="entry name" value="CONSERVED PROTEIN"/>
    <property type="match status" value="1"/>
</dbReference>
<proteinExistence type="predicted"/>